<organism evidence="5 6">
    <name type="scientific">Babesia ovis</name>
    <dbReference type="NCBI Taxonomy" id="5869"/>
    <lineage>
        <taxon>Eukaryota</taxon>
        <taxon>Sar</taxon>
        <taxon>Alveolata</taxon>
        <taxon>Apicomplexa</taxon>
        <taxon>Aconoidasida</taxon>
        <taxon>Piroplasmida</taxon>
        <taxon>Babesiidae</taxon>
        <taxon>Babesia</taxon>
    </lineage>
</organism>
<dbReference type="InterPro" id="IPR004181">
    <property type="entry name" value="Znf_MIZ"/>
</dbReference>
<accession>A0A9W5TDP2</accession>
<feature type="domain" description="SP-RING-type" evidence="4">
    <location>
        <begin position="100"/>
        <end position="164"/>
    </location>
</feature>
<keyword evidence="1" id="KW-0479">Metal-binding</keyword>
<evidence type="ECO:0000313" key="6">
    <source>
        <dbReference type="Proteomes" id="UP001057455"/>
    </source>
</evidence>
<evidence type="ECO:0000256" key="3">
    <source>
        <dbReference type="ARBA" id="ARBA00022833"/>
    </source>
</evidence>
<comment type="caution">
    <text evidence="5">The sequence shown here is derived from an EMBL/GenBank/DDBJ whole genome shotgun (WGS) entry which is preliminary data.</text>
</comment>
<evidence type="ECO:0000256" key="1">
    <source>
        <dbReference type="ARBA" id="ARBA00022723"/>
    </source>
</evidence>
<evidence type="ECO:0000259" key="4">
    <source>
        <dbReference type="Pfam" id="PF11789"/>
    </source>
</evidence>
<name>A0A9W5TDP2_BABOV</name>
<protein>
    <submittedName>
        <fullName evidence="5">The MIZ type in Nse subunit zinc-finger protein</fullName>
    </submittedName>
</protein>
<dbReference type="InterPro" id="IPR013083">
    <property type="entry name" value="Znf_RING/FYVE/PHD"/>
</dbReference>
<gene>
    <name evidence="5" type="ORF">BaOVIS_031040</name>
</gene>
<reference evidence="5" key="1">
    <citation type="submission" date="2019-12" db="EMBL/GenBank/DDBJ databases">
        <title>Genome sequence of Babesia ovis.</title>
        <authorList>
            <person name="Yamagishi J."/>
            <person name="Sevinc F."/>
            <person name="Xuan X."/>
        </authorList>
    </citation>
    <scope>NUCLEOTIDE SEQUENCE</scope>
    <source>
        <strain evidence="5">Selcuk</strain>
    </source>
</reference>
<evidence type="ECO:0000256" key="2">
    <source>
        <dbReference type="ARBA" id="ARBA00022771"/>
    </source>
</evidence>
<keyword evidence="3" id="KW-0862">Zinc</keyword>
<dbReference type="AlphaFoldDB" id="A0A9W5TDP2"/>
<sequence length="167" mass="18747">MQEQDGVDTADDIIELTETWSLCNDDIYRIANQLLSLAFAVKYFGDDSTRSRVWEACVAFYAELSALGEQLESRPNFNYDCVYQLLQSTLDPSSTSQDNEDVLVEEDKSTLFAICPISRRAITHPVSQRFSYGEDSCDHVFDNASIVELIRSSRSTSVDCPVAGMVF</sequence>
<keyword evidence="6" id="KW-1185">Reference proteome</keyword>
<dbReference type="Gene3D" id="3.30.40.10">
    <property type="entry name" value="Zinc/RING finger domain, C3HC4 (zinc finger)"/>
    <property type="match status" value="1"/>
</dbReference>
<proteinExistence type="predicted"/>
<dbReference type="Proteomes" id="UP001057455">
    <property type="component" value="Unassembled WGS sequence"/>
</dbReference>
<dbReference type="GO" id="GO:0008270">
    <property type="term" value="F:zinc ion binding"/>
    <property type="evidence" value="ECO:0007669"/>
    <property type="project" value="UniProtKB-KW"/>
</dbReference>
<dbReference type="Pfam" id="PF11789">
    <property type="entry name" value="zf-Nse"/>
    <property type="match status" value="1"/>
</dbReference>
<evidence type="ECO:0000313" key="5">
    <source>
        <dbReference type="EMBL" id="GFE55700.1"/>
    </source>
</evidence>
<dbReference type="OrthoDB" id="26899at2759"/>
<dbReference type="EMBL" id="BLIY01000024">
    <property type="protein sequence ID" value="GFE55700.1"/>
    <property type="molecule type" value="Genomic_DNA"/>
</dbReference>
<keyword evidence="2 5" id="KW-0863">Zinc-finger</keyword>